<organism evidence="2 3">
    <name type="scientific">Tolypocladium paradoxum</name>
    <dbReference type="NCBI Taxonomy" id="94208"/>
    <lineage>
        <taxon>Eukaryota</taxon>
        <taxon>Fungi</taxon>
        <taxon>Dikarya</taxon>
        <taxon>Ascomycota</taxon>
        <taxon>Pezizomycotina</taxon>
        <taxon>Sordariomycetes</taxon>
        <taxon>Hypocreomycetidae</taxon>
        <taxon>Hypocreales</taxon>
        <taxon>Ophiocordycipitaceae</taxon>
        <taxon>Tolypocladium</taxon>
    </lineage>
</organism>
<keyword evidence="1" id="KW-1133">Transmembrane helix</keyword>
<dbReference type="AlphaFoldDB" id="A0A2S4L3N0"/>
<keyword evidence="1" id="KW-0812">Transmembrane</keyword>
<gene>
    <name evidence="2" type="ORF">TPAR_02797</name>
</gene>
<proteinExistence type="predicted"/>
<reference evidence="2 3" key="1">
    <citation type="submission" date="2018-01" db="EMBL/GenBank/DDBJ databases">
        <title>Harnessing the power of phylogenomics to disentangle the directionality and signatures of interkingdom host jumping in the parasitic fungal genus Tolypocladium.</title>
        <authorList>
            <person name="Quandt C.A."/>
            <person name="Patterson W."/>
            <person name="Spatafora J.W."/>
        </authorList>
    </citation>
    <scope>NUCLEOTIDE SEQUENCE [LARGE SCALE GENOMIC DNA]</scope>
    <source>
        <strain evidence="2 3">NRBC 100945</strain>
    </source>
</reference>
<evidence type="ECO:0000313" key="3">
    <source>
        <dbReference type="Proteomes" id="UP000237481"/>
    </source>
</evidence>
<dbReference type="OrthoDB" id="4987761at2759"/>
<keyword evidence="1" id="KW-0472">Membrane</keyword>
<keyword evidence="3" id="KW-1185">Reference proteome</keyword>
<accession>A0A2S4L3N0</accession>
<dbReference type="EMBL" id="PKSG01000281">
    <property type="protein sequence ID" value="POR37007.1"/>
    <property type="molecule type" value="Genomic_DNA"/>
</dbReference>
<feature type="transmembrane region" description="Helical" evidence="1">
    <location>
        <begin position="27"/>
        <end position="50"/>
    </location>
</feature>
<comment type="caution">
    <text evidence="2">The sequence shown here is derived from an EMBL/GenBank/DDBJ whole genome shotgun (WGS) entry which is preliminary data.</text>
</comment>
<name>A0A2S4L3N0_9HYPO</name>
<protein>
    <submittedName>
        <fullName evidence="2">Uncharacterized protein</fullName>
    </submittedName>
</protein>
<dbReference type="Proteomes" id="UP000237481">
    <property type="component" value="Unassembled WGS sequence"/>
</dbReference>
<evidence type="ECO:0000256" key="1">
    <source>
        <dbReference type="SAM" id="Phobius"/>
    </source>
</evidence>
<sequence length="88" mass="9539">MGGNLSSTFVPDTSGVVLSEADRDANITMVIIWLLVLYALAMIFSTCALIDRWKGPTDKIRVGGTLRAEMGDVDDVIYGDRTIAGCWV</sequence>
<evidence type="ECO:0000313" key="2">
    <source>
        <dbReference type="EMBL" id="POR37007.1"/>
    </source>
</evidence>